<accession>A0A7S1Y648</accession>
<keyword evidence="1" id="KW-0677">Repeat</keyword>
<feature type="compositionally biased region" description="Low complexity" evidence="4">
    <location>
        <begin position="1"/>
        <end position="21"/>
    </location>
</feature>
<evidence type="ECO:0000256" key="4">
    <source>
        <dbReference type="SAM" id="MobiDB-lite"/>
    </source>
</evidence>
<protein>
    <recommendedName>
        <fullName evidence="6">MalT-like TPR region domain-containing protein</fullName>
    </recommendedName>
</protein>
<dbReference type="Pfam" id="PF13424">
    <property type="entry name" value="TPR_12"/>
    <property type="match status" value="1"/>
</dbReference>
<evidence type="ECO:0000256" key="2">
    <source>
        <dbReference type="ARBA" id="ARBA00022803"/>
    </source>
</evidence>
<dbReference type="InterPro" id="IPR011990">
    <property type="entry name" value="TPR-like_helical_dom_sf"/>
</dbReference>
<feature type="compositionally biased region" description="Basic and acidic residues" evidence="4">
    <location>
        <begin position="22"/>
        <end position="31"/>
    </location>
</feature>
<gene>
    <name evidence="5" type="ORF">GOCE00092_LOCUS11320</name>
</gene>
<dbReference type="SMART" id="SM00028">
    <property type="entry name" value="TPR"/>
    <property type="match status" value="4"/>
</dbReference>
<evidence type="ECO:0000313" key="5">
    <source>
        <dbReference type="EMBL" id="CAD9282409.1"/>
    </source>
</evidence>
<feature type="region of interest" description="Disordered" evidence="4">
    <location>
        <begin position="1"/>
        <end position="56"/>
    </location>
</feature>
<dbReference type="SUPFAM" id="SSF48452">
    <property type="entry name" value="TPR-like"/>
    <property type="match status" value="2"/>
</dbReference>
<dbReference type="PANTHER" id="PTHR45641">
    <property type="entry name" value="TETRATRICOPEPTIDE REPEAT PROTEIN (AFU_ORTHOLOGUE AFUA_6G03870)"/>
    <property type="match status" value="1"/>
</dbReference>
<evidence type="ECO:0000256" key="1">
    <source>
        <dbReference type="ARBA" id="ARBA00022737"/>
    </source>
</evidence>
<dbReference type="Gene3D" id="1.25.40.10">
    <property type="entry name" value="Tetratricopeptide repeat domain"/>
    <property type="match status" value="2"/>
</dbReference>
<dbReference type="PROSITE" id="PS50005">
    <property type="entry name" value="TPR"/>
    <property type="match status" value="1"/>
</dbReference>
<reference evidence="5" key="1">
    <citation type="submission" date="2021-01" db="EMBL/GenBank/DDBJ databases">
        <authorList>
            <person name="Corre E."/>
            <person name="Pelletier E."/>
            <person name="Niang G."/>
            <person name="Scheremetjew M."/>
            <person name="Finn R."/>
            <person name="Kale V."/>
            <person name="Holt S."/>
            <person name="Cochrane G."/>
            <person name="Meng A."/>
            <person name="Brown T."/>
            <person name="Cohen L."/>
        </authorList>
    </citation>
    <scope>NUCLEOTIDE SEQUENCE</scope>
    <source>
        <strain evidence="5">CCMP 410</strain>
    </source>
</reference>
<dbReference type="PANTHER" id="PTHR45641:SF19">
    <property type="entry name" value="NEPHROCYSTIN-3"/>
    <property type="match status" value="1"/>
</dbReference>
<feature type="compositionally biased region" description="Polar residues" evidence="4">
    <location>
        <begin position="34"/>
        <end position="48"/>
    </location>
</feature>
<sequence>MRSQPESSPSRSPASRGASSEGYEHTSDDFQRVIQRSYSGSFPNTSGKGDQGFRFKMPARAKSRKMFNLGNGNSDQSLGSNDAINGMSVLLDAGESTNADDYSHTNMTVASTETAKATNTNEPQQPASPVASSKQTKNGNTSWNKLKRRFISNTKKVTNAFSAEDGNRPSRTRSTPVGRRWGDGDHLSTGSASPETARLNRAQQRYLDVAIRGRLDGLDIISLGPAHLTALAGRPHVERAFAQLMSPERLTKETLVRDMMWTSSGKVPPEMVFEGYFPGGGDRWTLRMDVVRPRKDVRKDLTTTTNGSDLLEIVDCSSFQCEDGIAITALMESMWGKEQTPPPTHQSPKEGQDELELLQQAAANSVPIDIDENTFIIDAPDHLRTVHDIASGPLKRGDFDSAIVIFRKILKGFQTNHSHKNKAFLIGQTLHNIGLVQMWQSKFEWAAESFRAAYKIRKQVLPANHSDTGVSLLREGIARFACGQLKTAIRSLNEAMPHFPEENMSKAILLNNLGVVHYHRDDIVEALRNFTLALEIQRGWLDNKIRRETLVFDVSTTLANMGKCYLDQKDYESALFVYEEALLLRTTVFKKDHECVLESLSNFAHTKARSGDTKKAIRMFSSMLRTQEAKYGLESQEAIVTMGIIGHLHGQRFEYAEAVRSLESVYQWQKSYMEASHPAVLQTARALARFREKMDNDGSVSMWI</sequence>
<dbReference type="InterPro" id="IPR019734">
    <property type="entry name" value="TPR_rpt"/>
</dbReference>
<evidence type="ECO:0008006" key="6">
    <source>
        <dbReference type="Google" id="ProtNLM"/>
    </source>
</evidence>
<feature type="region of interest" description="Disordered" evidence="4">
    <location>
        <begin position="113"/>
        <end position="195"/>
    </location>
</feature>
<name>A0A7S1Y648_9STRA</name>
<feature type="repeat" description="TPR" evidence="3">
    <location>
        <begin position="555"/>
        <end position="588"/>
    </location>
</feature>
<evidence type="ECO:0000256" key="3">
    <source>
        <dbReference type="PROSITE-ProRule" id="PRU00339"/>
    </source>
</evidence>
<keyword evidence="2 3" id="KW-0802">TPR repeat</keyword>
<feature type="compositionally biased region" description="Polar residues" evidence="4">
    <location>
        <begin position="151"/>
        <end position="161"/>
    </location>
</feature>
<dbReference type="AlphaFoldDB" id="A0A7S1Y648"/>
<organism evidence="5">
    <name type="scientific">Grammatophora oceanica</name>
    <dbReference type="NCBI Taxonomy" id="210454"/>
    <lineage>
        <taxon>Eukaryota</taxon>
        <taxon>Sar</taxon>
        <taxon>Stramenopiles</taxon>
        <taxon>Ochrophyta</taxon>
        <taxon>Bacillariophyta</taxon>
        <taxon>Fragilariophyceae</taxon>
        <taxon>Fragilariophycidae</taxon>
        <taxon>Rhabdonematales</taxon>
        <taxon>Grammatophoraceae</taxon>
        <taxon>Grammatophora</taxon>
    </lineage>
</organism>
<dbReference type="EMBL" id="HBGK01022095">
    <property type="protein sequence ID" value="CAD9282409.1"/>
    <property type="molecule type" value="Transcribed_RNA"/>
</dbReference>
<proteinExistence type="predicted"/>
<feature type="compositionally biased region" description="Polar residues" evidence="4">
    <location>
        <begin position="113"/>
        <end position="144"/>
    </location>
</feature>